<gene>
    <name evidence="2" type="ORF">EJ063_12860</name>
</gene>
<keyword evidence="1" id="KW-0812">Transmembrane</keyword>
<dbReference type="RefSeq" id="WP_126574683.1">
    <property type="nucleotide sequence ID" value="NZ_RXZH01000005.1"/>
</dbReference>
<evidence type="ECO:0000313" key="2">
    <source>
        <dbReference type="EMBL" id="RTZ15344.1"/>
    </source>
</evidence>
<dbReference type="AlphaFoldDB" id="A0A432CUQ8"/>
<keyword evidence="3" id="KW-1185">Reference proteome</keyword>
<dbReference type="Pfam" id="PF07963">
    <property type="entry name" value="N_methyl"/>
    <property type="match status" value="1"/>
</dbReference>
<dbReference type="InterPro" id="IPR012902">
    <property type="entry name" value="N_methyl_site"/>
</dbReference>
<keyword evidence="1" id="KW-0472">Membrane</keyword>
<protein>
    <submittedName>
        <fullName evidence="2">Prepilin-type N-terminal cleavage/methylation domain-containing protein</fullName>
    </submittedName>
</protein>
<reference evidence="2 3" key="1">
    <citation type="submission" date="2018-12" db="EMBL/GenBank/DDBJ databases">
        <title>Vibrio sp. isolated from China Sea.</title>
        <authorList>
            <person name="Li Y."/>
        </authorList>
    </citation>
    <scope>NUCLEOTIDE SEQUENCE [LARGE SCALE GENOMIC DNA]</scope>
    <source>
        <strain evidence="2 3">BEI207</strain>
    </source>
</reference>
<dbReference type="OrthoDB" id="5829918at2"/>
<evidence type="ECO:0000256" key="1">
    <source>
        <dbReference type="SAM" id="Phobius"/>
    </source>
</evidence>
<keyword evidence="1" id="KW-1133">Transmembrane helix</keyword>
<evidence type="ECO:0000313" key="3">
    <source>
        <dbReference type="Proteomes" id="UP000268973"/>
    </source>
</evidence>
<dbReference type="Proteomes" id="UP000268973">
    <property type="component" value="Unassembled WGS sequence"/>
</dbReference>
<dbReference type="PROSITE" id="PS00409">
    <property type="entry name" value="PROKAR_NTER_METHYL"/>
    <property type="match status" value="1"/>
</dbReference>
<dbReference type="NCBIfam" id="TIGR02532">
    <property type="entry name" value="IV_pilin_GFxxxE"/>
    <property type="match status" value="1"/>
</dbReference>
<proteinExistence type="predicted"/>
<name>A0A432CUQ8_9VIBR</name>
<sequence length="140" mass="15221">MLIRQQGFSLLEVLIAFLLIGIASLGLVKMQSYVEQRSDFAVNSHQALNIAEHKLEWFRTRGASAAQSTMSVASFSSITSGTDTATHSPYTVRWAVSAPAASLSSSLKSLSVSVEWNDRVGETHSVTLQSMVSSYAEFDM</sequence>
<dbReference type="EMBL" id="RXZH01000005">
    <property type="protein sequence ID" value="RTZ15344.1"/>
    <property type="molecule type" value="Genomic_DNA"/>
</dbReference>
<comment type="caution">
    <text evidence="2">The sequence shown here is derived from an EMBL/GenBank/DDBJ whole genome shotgun (WGS) entry which is preliminary data.</text>
</comment>
<feature type="transmembrane region" description="Helical" evidence="1">
    <location>
        <begin position="6"/>
        <end position="28"/>
    </location>
</feature>
<accession>A0A432CUQ8</accession>
<organism evidence="2 3">
    <name type="scientific">Vibrio aquaticus</name>
    <dbReference type="NCBI Taxonomy" id="2496559"/>
    <lineage>
        <taxon>Bacteria</taxon>
        <taxon>Pseudomonadati</taxon>
        <taxon>Pseudomonadota</taxon>
        <taxon>Gammaproteobacteria</taxon>
        <taxon>Vibrionales</taxon>
        <taxon>Vibrionaceae</taxon>
        <taxon>Vibrio</taxon>
    </lineage>
</organism>